<reference evidence="2" key="1">
    <citation type="journal article" date="2022" name="Int. J. Mol. Sci.">
        <title>Draft Genome of Tanacetum Coccineum: Genomic Comparison of Closely Related Tanacetum-Family Plants.</title>
        <authorList>
            <person name="Yamashiro T."/>
            <person name="Shiraishi A."/>
            <person name="Nakayama K."/>
            <person name="Satake H."/>
        </authorList>
    </citation>
    <scope>NUCLEOTIDE SEQUENCE</scope>
</reference>
<evidence type="ECO:0000313" key="3">
    <source>
        <dbReference type="Proteomes" id="UP001151760"/>
    </source>
</evidence>
<feature type="compositionally biased region" description="Polar residues" evidence="1">
    <location>
        <begin position="1"/>
        <end position="18"/>
    </location>
</feature>
<protein>
    <submittedName>
        <fullName evidence="2">Uncharacterized protein</fullName>
    </submittedName>
</protein>
<organism evidence="2 3">
    <name type="scientific">Tanacetum coccineum</name>
    <dbReference type="NCBI Taxonomy" id="301880"/>
    <lineage>
        <taxon>Eukaryota</taxon>
        <taxon>Viridiplantae</taxon>
        <taxon>Streptophyta</taxon>
        <taxon>Embryophyta</taxon>
        <taxon>Tracheophyta</taxon>
        <taxon>Spermatophyta</taxon>
        <taxon>Magnoliopsida</taxon>
        <taxon>eudicotyledons</taxon>
        <taxon>Gunneridae</taxon>
        <taxon>Pentapetalae</taxon>
        <taxon>asterids</taxon>
        <taxon>campanulids</taxon>
        <taxon>Asterales</taxon>
        <taxon>Asteraceae</taxon>
        <taxon>Asteroideae</taxon>
        <taxon>Anthemideae</taxon>
        <taxon>Anthemidinae</taxon>
        <taxon>Tanacetum</taxon>
    </lineage>
</organism>
<name>A0ABQ5GH82_9ASTR</name>
<reference evidence="2" key="2">
    <citation type="submission" date="2022-01" db="EMBL/GenBank/DDBJ databases">
        <authorList>
            <person name="Yamashiro T."/>
            <person name="Shiraishi A."/>
            <person name="Satake H."/>
            <person name="Nakayama K."/>
        </authorList>
    </citation>
    <scope>NUCLEOTIDE SEQUENCE</scope>
</reference>
<accession>A0ABQ5GH82</accession>
<gene>
    <name evidence="2" type="ORF">Tco_1041554</name>
</gene>
<sequence>METSKCTSNGTSKSQPKSTGKFAQVEETVVEARDTQGLQNLGEDTGNTDEPPVVNVDPNDWFKKPERPPTPHPERNNGGSTGRTYTTSLTKTKAAKYDLLGIEYMVPNLWSPVKVAYDNHALLGTSHWVTNVKVKEWYDYGHLDEIKVRRSDQQLYKREWKTFIIGVNSLPEEVTSLGTNDAQGGYPDLKPYFAYFNLKASYINGDYTLISLCDTLKDMANNLEMGYTSVMPRRGWSSLDKKRSRIMIKDIDRQLLDRRLMRSLEKFVGGKEYVEDLRLLQRTI</sequence>
<evidence type="ECO:0000313" key="2">
    <source>
        <dbReference type="EMBL" id="GJT74829.1"/>
    </source>
</evidence>
<keyword evidence="3" id="KW-1185">Reference proteome</keyword>
<proteinExistence type="predicted"/>
<feature type="compositionally biased region" description="Basic and acidic residues" evidence="1">
    <location>
        <begin position="60"/>
        <end position="75"/>
    </location>
</feature>
<comment type="caution">
    <text evidence="2">The sequence shown here is derived from an EMBL/GenBank/DDBJ whole genome shotgun (WGS) entry which is preliminary data.</text>
</comment>
<dbReference type="EMBL" id="BQNB010018475">
    <property type="protein sequence ID" value="GJT74829.1"/>
    <property type="molecule type" value="Genomic_DNA"/>
</dbReference>
<dbReference type="Proteomes" id="UP001151760">
    <property type="component" value="Unassembled WGS sequence"/>
</dbReference>
<feature type="region of interest" description="Disordered" evidence="1">
    <location>
        <begin position="1"/>
        <end position="86"/>
    </location>
</feature>
<evidence type="ECO:0000256" key="1">
    <source>
        <dbReference type="SAM" id="MobiDB-lite"/>
    </source>
</evidence>